<dbReference type="InterPro" id="IPR011048">
    <property type="entry name" value="Haem_d1_sf"/>
</dbReference>
<dbReference type="SUPFAM" id="SSF51004">
    <property type="entry name" value="C-terminal (heme d1) domain of cytochrome cd1-nitrite reductase"/>
    <property type="match status" value="1"/>
</dbReference>
<gene>
    <name evidence="1" type="ORF">B1B_03903</name>
</gene>
<dbReference type="Gene3D" id="2.130.10.10">
    <property type="entry name" value="YVTN repeat-like/Quinoprotein amine dehydrogenase"/>
    <property type="match status" value="2"/>
</dbReference>
<organism evidence="1">
    <name type="scientific">mine drainage metagenome</name>
    <dbReference type="NCBI Taxonomy" id="410659"/>
    <lineage>
        <taxon>unclassified sequences</taxon>
        <taxon>metagenomes</taxon>
        <taxon>ecological metagenomes</taxon>
    </lineage>
</organism>
<dbReference type="InterPro" id="IPR051200">
    <property type="entry name" value="Host-pathogen_enzymatic-act"/>
</dbReference>
<dbReference type="AlphaFoldDB" id="T1BUI5"/>
<protein>
    <recommendedName>
        <fullName evidence="2">YncE family protein</fullName>
    </recommendedName>
</protein>
<dbReference type="PANTHER" id="PTHR47197">
    <property type="entry name" value="PROTEIN NIRF"/>
    <property type="match status" value="1"/>
</dbReference>
<accession>T1BUI5</accession>
<proteinExistence type="predicted"/>
<evidence type="ECO:0000313" key="1">
    <source>
        <dbReference type="EMBL" id="EQD72238.1"/>
    </source>
</evidence>
<comment type="caution">
    <text evidence="1">The sequence shown here is derived from an EMBL/GenBank/DDBJ whole genome shotgun (WGS) entry which is preliminary data.</text>
</comment>
<evidence type="ECO:0008006" key="2">
    <source>
        <dbReference type="Google" id="ProtNLM"/>
    </source>
</evidence>
<dbReference type="PANTHER" id="PTHR47197:SF3">
    <property type="entry name" value="DIHYDRO-HEME D1 DEHYDROGENASE"/>
    <property type="match status" value="1"/>
</dbReference>
<dbReference type="EMBL" id="AUZY01002426">
    <property type="protein sequence ID" value="EQD72238.1"/>
    <property type="molecule type" value="Genomic_DNA"/>
</dbReference>
<reference evidence="1" key="1">
    <citation type="submission" date="2013-08" db="EMBL/GenBank/DDBJ databases">
        <authorList>
            <person name="Mendez C."/>
            <person name="Richter M."/>
            <person name="Ferrer M."/>
            <person name="Sanchez J."/>
        </authorList>
    </citation>
    <scope>NUCLEOTIDE SEQUENCE</scope>
</reference>
<dbReference type="InterPro" id="IPR015943">
    <property type="entry name" value="WD40/YVTN_repeat-like_dom_sf"/>
</dbReference>
<sequence length="324" mass="34942">MGHDGIEAQRRNGEGEGVTLRILERIRLPPHQGEGGFDHAAVHAAAARLYVAHPPNDSVDVVDLASRKYVRSLTGLKGVAGVWVSEERNLLFTSNRGEDTTSIFRLPEEKELFRLPTGARPNGMAFDPGRQLLAVAGVGNPTTGAPPTVTTYDVARGKQLHQIVLPGRTRWAVFHPSTEAFYVNIADPPNIAEIPVGSTHSVRRFLEIPGVGPHGLEQAPDERTLYCACDGGQLVTVDLPSGRSQVTGTLAGPPDVLWMNVRMGHLYAAVGEPGVVQVFRTRPLADLDAFPTGADAHTLTVDPKRNEVHVFLPARHEDLVLGDG</sequence>
<name>T1BUI5_9ZZZZ</name>
<reference evidence="1" key="2">
    <citation type="journal article" date="2014" name="ISME J.">
        <title>Microbial stratification in low pH oxic and suboxic macroscopic growths along an acid mine drainage.</title>
        <authorList>
            <person name="Mendez-Garcia C."/>
            <person name="Mesa V."/>
            <person name="Sprenger R.R."/>
            <person name="Richter M."/>
            <person name="Diez M.S."/>
            <person name="Solano J."/>
            <person name="Bargiela R."/>
            <person name="Golyshina O.V."/>
            <person name="Manteca A."/>
            <person name="Ramos J.L."/>
            <person name="Gallego J.R."/>
            <person name="Llorente I."/>
            <person name="Martins Dos Santos V.A."/>
            <person name="Jensen O.N."/>
            <person name="Pelaez A.I."/>
            <person name="Sanchez J."/>
            <person name="Ferrer M."/>
        </authorList>
    </citation>
    <scope>NUCLEOTIDE SEQUENCE</scope>
</reference>